<accession>A0A1G9WE91</accession>
<reference evidence="3 4" key="1">
    <citation type="submission" date="2016-10" db="EMBL/GenBank/DDBJ databases">
        <authorList>
            <person name="de Groot N.N."/>
        </authorList>
    </citation>
    <scope>NUCLEOTIDE SEQUENCE [LARGE SCALE GENOMIC DNA]</scope>
    <source>
        <strain evidence="3 4">DSM 44149</strain>
    </source>
</reference>
<feature type="domain" description="AB hydrolase-1" evidence="2">
    <location>
        <begin position="75"/>
        <end position="307"/>
    </location>
</feature>
<gene>
    <name evidence="3" type="ORF">SAMN04489726_3535</name>
</gene>
<sequence>MVFVPVGRQAGGMSISPSRRDFLRIGATAAVGVASLGIASPAHAAVRPEIAPLRIRTPAGTFDAVAAGPRSGRKVLLLHGFPELGIEWEHQLRALAAAGYRAVAPDQRGYSPGVRPIGIENYRLDHAVRDVRAMADALGWHRFDLVGHDWGAAVAWIAAAEYSRRVRSLTAVSVPHLGAFAEALRTDPAQQEASKYMQFFRQPAPIPENSILASGPPKLPGVPPEKAAEYFRRLSQPGALTAVLNWYRANDFQGHEKRVAVPTLFIASTKDLMVAPSGVEATKNWVTGPYRLENLAGIGHNIPEEAPEATSALLLAHLASVCV</sequence>
<dbReference type="PRINTS" id="PR00412">
    <property type="entry name" value="EPOXHYDRLASE"/>
</dbReference>
<dbReference type="OrthoDB" id="2987348at2"/>
<organism evidence="3 4">
    <name type="scientific">Allokutzneria albata</name>
    <name type="common">Kibdelosporangium albatum</name>
    <dbReference type="NCBI Taxonomy" id="211114"/>
    <lineage>
        <taxon>Bacteria</taxon>
        <taxon>Bacillati</taxon>
        <taxon>Actinomycetota</taxon>
        <taxon>Actinomycetes</taxon>
        <taxon>Pseudonocardiales</taxon>
        <taxon>Pseudonocardiaceae</taxon>
        <taxon>Allokutzneria</taxon>
    </lineage>
</organism>
<proteinExistence type="predicted"/>
<dbReference type="AlphaFoldDB" id="A0A1G9WE91"/>
<dbReference type="SUPFAM" id="SSF53474">
    <property type="entry name" value="alpha/beta-Hydrolases"/>
    <property type="match status" value="1"/>
</dbReference>
<dbReference type="InterPro" id="IPR000639">
    <property type="entry name" value="Epox_hydrolase-like"/>
</dbReference>
<dbReference type="GO" id="GO:0016787">
    <property type="term" value="F:hydrolase activity"/>
    <property type="evidence" value="ECO:0007669"/>
    <property type="project" value="UniProtKB-KW"/>
</dbReference>
<dbReference type="STRING" id="211114.SAMN04489726_3535"/>
<dbReference type="Proteomes" id="UP000183376">
    <property type="component" value="Chromosome I"/>
</dbReference>
<name>A0A1G9WE91_ALLAB</name>
<evidence type="ECO:0000313" key="3">
    <source>
        <dbReference type="EMBL" id="SDM82345.1"/>
    </source>
</evidence>
<dbReference type="PROSITE" id="PS51318">
    <property type="entry name" value="TAT"/>
    <property type="match status" value="1"/>
</dbReference>
<keyword evidence="4" id="KW-1185">Reference proteome</keyword>
<dbReference type="Pfam" id="PF00561">
    <property type="entry name" value="Abhydrolase_1"/>
    <property type="match status" value="1"/>
</dbReference>
<protein>
    <submittedName>
        <fullName evidence="3">Pimeloyl-ACP methyl ester carboxylesterase</fullName>
    </submittedName>
</protein>
<evidence type="ECO:0000313" key="4">
    <source>
        <dbReference type="Proteomes" id="UP000183376"/>
    </source>
</evidence>
<evidence type="ECO:0000259" key="2">
    <source>
        <dbReference type="Pfam" id="PF00561"/>
    </source>
</evidence>
<evidence type="ECO:0000256" key="1">
    <source>
        <dbReference type="ARBA" id="ARBA00022801"/>
    </source>
</evidence>
<dbReference type="Gene3D" id="3.40.50.1820">
    <property type="entry name" value="alpha/beta hydrolase"/>
    <property type="match status" value="1"/>
</dbReference>
<dbReference type="PANTHER" id="PTHR43329">
    <property type="entry name" value="EPOXIDE HYDROLASE"/>
    <property type="match status" value="1"/>
</dbReference>
<dbReference type="InterPro" id="IPR029058">
    <property type="entry name" value="AB_hydrolase_fold"/>
</dbReference>
<keyword evidence="1" id="KW-0378">Hydrolase</keyword>
<dbReference type="InterPro" id="IPR000073">
    <property type="entry name" value="AB_hydrolase_1"/>
</dbReference>
<dbReference type="EMBL" id="LT629701">
    <property type="protein sequence ID" value="SDM82345.1"/>
    <property type="molecule type" value="Genomic_DNA"/>
</dbReference>
<dbReference type="eggNOG" id="COG2267">
    <property type="taxonomic scope" value="Bacteria"/>
</dbReference>
<dbReference type="InterPro" id="IPR006311">
    <property type="entry name" value="TAT_signal"/>
</dbReference>